<proteinExistence type="predicted"/>
<organism evidence="2">
    <name type="scientific">marine sediment metagenome</name>
    <dbReference type="NCBI Taxonomy" id="412755"/>
    <lineage>
        <taxon>unclassified sequences</taxon>
        <taxon>metagenomes</taxon>
        <taxon>ecological metagenomes</taxon>
    </lineage>
</organism>
<dbReference type="EMBL" id="LAZR01028224">
    <property type="protein sequence ID" value="KKL63287.1"/>
    <property type="molecule type" value="Genomic_DNA"/>
</dbReference>
<gene>
    <name evidence="2" type="ORF">LCGC14_2176630</name>
</gene>
<dbReference type="GO" id="GO:0003677">
    <property type="term" value="F:DNA binding"/>
    <property type="evidence" value="ECO:0007669"/>
    <property type="project" value="InterPro"/>
</dbReference>
<dbReference type="Gene3D" id="1.10.260.40">
    <property type="entry name" value="lambda repressor-like DNA-binding domains"/>
    <property type="match status" value="1"/>
</dbReference>
<dbReference type="PROSITE" id="PS50943">
    <property type="entry name" value="HTH_CROC1"/>
    <property type="match status" value="1"/>
</dbReference>
<accession>A0A0F9GJD0</accession>
<evidence type="ECO:0000259" key="1">
    <source>
        <dbReference type="PROSITE" id="PS50943"/>
    </source>
</evidence>
<dbReference type="AlphaFoldDB" id="A0A0F9GJD0"/>
<dbReference type="InterPro" id="IPR001387">
    <property type="entry name" value="Cro/C1-type_HTH"/>
</dbReference>
<name>A0A0F9GJD0_9ZZZZ</name>
<dbReference type="InterPro" id="IPR010982">
    <property type="entry name" value="Lambda_DNA-bd_dom_sf"/>
</dbReference>
<comment type="caution">
    <text evidence="2">The sequence shown here is derived from an EMBL/GenBank/DDBJ whole genome shotgun (WGS) entry which is preliminary data.</text>
</comment>
<evidence type="ECO:0000313" key="2">
    <source>
        <dbReference type="EMBL" id="KKL63287.1"/>
    </source>
</evidence>
<protein>
    <recommendedName>
        <fullName evidence="1">HTH cro/C1-type domain-containing protein</fullName>
    </recommendedName>
</protein>
<dbReference type="SUPFAM" id="SSF47413">
    <property type="entry name" value="lambda repressor-like DNA-binding domains"/>
    <property type="match status" value="1"/>
</dbReference>
<dbReference type="CDD" id="cd00093">
    <property type="entry name" value="HTH_XRE"/>
    <property type="match status" value="1"/>
</dbReference>
<feature type="domain" description="HTH cro/C1-type" evidence="1">
    <location>
        <begin position="18"/>
        <end position="54"/>
    </location>
</feature>
<sequence>MGDSRHDRTIEDPLIDLLRNERCRARIGMESVASYIGVSLPAVYGWENGTARPNSLLRWMRWAKAIDAKLEIKVTTKAGEEFIFSEDRA</sequence>
<reference evidence="2" key="1">
    <citation type="journal article" date="2015" name="Nature">
        <title>Complex archaea that bridge the gap between prokaryotes and eukaryotes.</title>
        <authorList>
            <person name="Spang A."/>
            <person name="Saw J.H."/>
            <person name="Jorgensen S.L."/>
            <person name="Zaremba-Niedzwiedzka K."/>
            <person name="Martijn J."/>
            <person name="Lind A.E."/>
            <person name="van Eijk R."/>
            <person name="Schleper C."/>
            <person name="Guy L."/>
            <person name="Ettema T.J."/>
        </authorList>
    </citation>
    <scope>NUCLEOTIDE SEQUENCE</scope>
</reference>